<evidence type="ECO:0000256" key="1">
    <source>
        <dbReference type="ARBA" id="ARBA00007274"/>
    </source>
</evidence>
<proteinExistence type="inferred from homology"/>
<dbReference type="GO" id="GO:0009001">
    <property type="term" value="F:serine O-acetyltransferase activity"/>
    <property type="evidence" value="ECO:0007669"/>
    <property type="project" value="UniProtKB-EC"/>
</dbReference>
<dbReference type="GO" id="GO:0006535">
    <property type="term" value="P:cysteine biosynthetic process from serine"/>
    <property type="evidence" value="ECO:0007669"/>
    <property type="project" value="InterPro"/>
</dbReference>
<keyword evidence="2 4" id="KW-0808">Transferase</keyword>
<organism evidence="4">
    <name type="scientific">metagenome</name>
    <dbReference type="NCBI Taxonomy" id="256318"/>
    <lineage>
        <taxon>unclassified sequences</taxon>
        <taxon>metagenomes</taxon>
    </lineage>
</organism>
<comment type="similarity">
    <text evidence="1">Belongs to the transferase hexapeptide repeat family.</text>
</comment>
<dbReference type="EC" id="2.3.1.30" evidence="4"/>
<dbReference type="InterPro" id="IPR005881">
    <property type="entry name" value="Ser_O-AcTrfase"/>
</dbReference>
<dbReference type="InterPro" id="IPR011004">
    <property type="entry name" value="Trimer_LpxA-like_sf"/>
</dbReference>
<dbReference type="AlphaFoldDB" id="A0A2P2BZC1"/>
<evidence type="ECO:0000256" key="2">
    <source>
        <dbReference type="ARBA" id="ARBA00022679"/>
    </source>
</evidence>
<dbReference type="PIRSF" id="PIRSF000441">
    <property type="entry name" value="CysE"/>
    <property type="match status" value="1"/>
</dbReference>
<dbReference type="SUPFAM" id="SSF51161">
    <property type="entry name" value="Trimeric LpxA-like enzymes"/>
    <property type="match status" value="1"/>
</dbReference>
<accession>A0A2P2BZC1</accession>
<dbReference type="Gene3D" id="2.160.10.10">
    <property type="entry name" value="Hexapeptide repeat proteins"/>
    <property type="match status" value="1"/>
</dbReference>
<dbReference type="InterPro" id="IPR045304">
    <property type="entry name" value="LbH_SAT"/>
</dbReference>
<evidence type="ECO:0000256" key="3">
    <source>
        <dbReference type="ARBA" id="ARBA00023315"/>
    </source>
</evidence>
<keyword evidence="3 4" id="KW-0012">Acyltransferase</keyword>
<dbReference type="EMBL" id="CZKA01000016">
    <property type="protein sequence ID" value="CUR55113.1"/>
    <property type="molecule type" value="Genomic_DNA"/>
</dbReference>
<sequence length="166" mass="17302">MTVSEWRSIIARDIAANKGYPKSVVILLALRTAQFVRSQPGLLARIAYLPVGSVYKLLSEWILGVEIPASTQIGAGLQIRHGVGIVLNPFSVIGEDVMLRHGVTLGNRLADDDCPVIGDGVEFGAGATVIGRVTIGDHARIGAGAVVVKDVPAGGVAYAPPTVIRG</sequence>
<dbReference type="InterPro" id="IPR001451">
    <property type="entry name" value="Hexapep"/>
</dbReference>
<evidence type="ECO:0000313" key="4">
    <source>
        <dbReference type="EMBL" id="CUR55113.1"/>
    </source>
</evidence>
<dbReference type="PANTHER" id="PTHR42811">
    <property type="entry name" value="SERINE ACETYLTRANSFERASE"/>
    <property type="match status" value="1"/>
</dbReference>
<dbReference type="Pfam" id="PF00132">
    <property type="entry name" value="Hexapep"/>
    <property type="match status" value="1"/>
</dbReference>
<dbReference type="GO" id="GO:0005737">
    <property type="term" value="C:cytoplasm"/>
    <property type="evidence" value="ECO:0007669"/>
    <property type="project" value="InterPro"/>
</dbReference>
<reference evidence="4" key="1">
    <citation type="submission" date="2015-08" db="EMBL/GenBank/DDBJ databases">
        <authorList>
            <person name="Babu N.S."/>
            <person name="Beckwith C.J."/>
            <person name="Beseler K.G."/>
            <person name="Brison A."/>
            <person name="Carone J.V."/>
            <person name="Caskin T.P."/>
            <person name="Diamond M."/>
            <person name="Durham M.E."/>
            <person name="Foxe J.M."/>
            <person name="Go M."/>
            <person name="Henderson B.A."/>
            <person name="Jones I.B."/>
            <person name="McGettigan J.A."/>
            <person name="Micheletti S.J."/>
            <person name="Nasrallah M.E."/>
            <person name="Ortiz D."/>
            <person name="Piller C.R."/>
            <person name="Privatt S.R."/>
            <person name="Schneider S.L."/>
            <person name="Sharp S."/>
            <person name="Smith T.C."/>
            <person name="Stanton J.D."/>
            <person name="Ullery H.E."/>
            <person name="Wilson R.J."/>
            <person name="Serrano M.G."/>
            <person name="Buck G."/>
            <person name="Lee V."/>
            <person name="Wang Y."/>
            <person name="Carvalho R."/>
            <person name="Voegtly L."/>
            <person name="Shi R."/>
            <person name="Duckworth R."/>
            <person name="Johnson A."/>
            <person name="Loviza R."/>
            <person name="Walstead R."/>
            <person name="Shah Z."/>
            <person name="Kiflezghi M."/>
            <person name="Wade K."/>
            <person name="Ball S.L."/>
            <person name="Bradley K.W."/>
            <person name="Asai D.J."/>
            <person name="Bowman C.A."/>
            <person name="Russell D.A."/>
            <person name="Pope W.H."/>
            <person name="Jacobs-Sera D."/>
            <person name="Hendrix R.W."/>
            <person name="Hatfull G.F."/>
        </authorList>
    </citation>
    <scope>NUCLEOTIDE SEQUENCE</scope>
</reference>
<gene>
    <name evidence="4" type="ORF">NOCA2230033</name>
</gene>
<dbReference type="CDD" id="cd03354">
    <property type="entry name" value="LbH_SAT"/>
    <property type="match status" value="1"/>
</dbReference>
<protein>
    <submittedName>
        <fullName evidence="4">Putative serine acetyltransferase</fullName>
        <ecNumber evidence="4">2.3.1.30</ecNumber>
    </submittedName>
</protein>
<name>A0A2P2BZC1_9ZZZZ</name>